<proteinExistence type="predicted"/>
<comment type="caution">
    <text evidence="1">The sequence shown here is derived from an EMBL/GenBank/DDBJ whole genome shotgun (WGS) entry which is preliminary data.</text>
</comment>
<accession>A0ACB9F7D5</accession>
<name>A0ACB9F7D5_CICIN</name>
<gene>
    <name evidence="1" type="ORF">L2E82_17106</name>
</gene>
<keyword evidence="2" id="KW-1185">Reference proteome</keyword>
<reference evidence="2" key="1">
    <citation type="journal article" date="2022" name="Mol. Ecol. Resour.">
        <title>The genomes of chicory, endive, great burdock and yacon provide insights into Asteraceae palaeo-polyploidization history and plant inulin production.</title>
        <authorList>
            <person name="Fan W."/>
            <person name="Wang S."/>
            <person name="Wang H."/>
            <person name="Wang A."/>
            <person name="Jiang F."/>
            <person name="Liu H."/>
            <person name="Zhao H."/>
            <person name="Xu D."/>
            <person name="Zhang Y."/>
        </authorList>
    </citation>
    <scope>NUCLEOTIDE SEQUENCE [LARGE SCALE GENOMIC DNA]</scope>
    <source>
        <strain evidence="2">cv. Punajuju</strain>
    </source>
</reference>
<dbReference type="EMBL" id="CM042011">
    <property type="protein sequence ID" value="KAI3767025.1"/>
    <property type="molecule type" value="Genomic_DNA"/>
</dbReference>
<reference evidence="1 2" key="2">
    <citation type="journal article" date="2022" name="Mol. Ecol. Resour.">
        <title>The genomes of chicory, endive, great burdock and yacon provide insights into Asteraceae paleo-polyploidization history and plant inulin production.</title>
        <authorList>
            <person name="Fan W."/>
            <person name="Wang S."/>
            <person name="Wang H."/>
            <person name="Wang A."/>
            <person name="Jiang F."/>
            <person name="Liu H."/>
            <person name="Zhao H."/>
            <person name="Xu D."/>
            <person name="Zhang Y."/>
        </authorList>
    </citation>
    <scope>NUCLEOTIDE SEQUENCE [LARGE SCALE GENOMIC DNA]</scope>
    <source>
        <strain evidence="2">cv. Punajuju</strain>
        <tissue evidence="1">Leaves</tissue>
    </source>
</reference>
<protein>
    <submittedName>
        <fullName evidence="1">Uncharacterized protein</fullName>
    </submittedName>
</protein>
<sequence>MLRAIVSKYPKQPTPYSTYRQCESDHHDAVKEEDEEDEDGIADTCDQMEQDLKDGEIDPNDSDKLSTEQLGLEMVVDMPIQPTPNNNDMPSLAMGNSGYNPIEIGEAGITFESSDTIDLNKYVHLFQTSNGFSLIGIESMADSSEHSENIQMAEVGKLLGFQIEDDNSMIDENLIGARDGVEMISK</sequence>
<evidence type="ECO:0000313" key="1">
    <source>
        <dbReference type="EMBL" id="KAI3767025.1"/>
    </source>
</evidence>
<organism evidence="1 2">
    <name type="scientific">Cichorium intybus</name>
    <name type="common">Chicory</name>
    <dbReference type="NCBI Taxonomy" id="13427"/>
    <lineage>
        <taxon>Eukaryota</taxon>
        <taxon>Viridiplantae</taxon>
        <taxon>Streptophyta</taxon>
        <taxon>Embryophyta</taxon>
        <taxon>Tracheophyta</taxon>
        <taxon>Spermatophyta</taxon>
        <taxon>Magnoliopsida</taxon>
        <taxon>eudicotyledons</taxon>
        <taxon>Gunneridae</taxon>
        <taxon>Pentapetalae</taxon>
        <taxon>asterids</taxon>
        <taxon>campanulids</taxon>
        <taxon>Asterales</taxon>
        <taxon>Asteraceae</taxon>
        <taxon>Cichorioideae</taxon>
        <taxon>Cichorieae</taxon>
        <taxon>Cichoriinae</taxon>
        <taxon>Cichorium</taxon>
    </lineage>
</organism>
<evidence type="ECO:0000313" key="2">
    <source>
        <dbReference type="Proteomes" id="UP001055811"/>
    </source>
</evidence>
<dbReference type="Proteomes" id="UP001055811">
    <property type="component" value="Linkage Group LG03"/>
</dbReference>